<dbReference type="InterPro" id="IPR004089">
    <property type="entry name" value="MCPsignal_dom"/>
</dbReference>
<evidence type="ECO:0000256" key="9">
    <source>
        <dbReference type="ARBA" id="ARBA00029447"/>
    </source>
</evidence>
<dbReference type="PROSITE" id="PS50192">
    <property type="entry name" value="T_SNARE"/>
    <property type="match status" value="1"/>
</dbReference>
<keyword evidence="6 12" id="KW-1133">Transmembrane helix</keyword>
<dbReference type="Gene3D" id="3.30.450.20">
    <property type="entry name" value="PAS domain"/>
    <property type="match status" value="2"/>
</dbReference>
<evidence type="ECO:0000256" key="1">
    <source>
        <dbReference type="ARBA" id="ARBA00004429"/>
    </source>
</evidence>
<dbReference type="SUPFAM" id="SSF58104">
    <property type="entry name" value="Methyl-accepting chemotaxis protein (MCP) signaling domain"/>
    <property type="match status" value="1"/>
</dbReference>
<evidence type="ECO:0000256" key="13">
    <source>
        <dbReference type="SAM" id="SignalP"/>
    </source>
</evidence>
<evidence type="ECO:0000259" key="14">
    <source>
        <dbReference type="PROSITE" id="PS50111"/>
    </source>
</evidence>
<keyword evidence="3" id="KW-0145">Chemotaxis</keyword>
<dbReference type="RefSeq" id="WP_036821332.1">
    <property type="nucleotide sequence ID" value="NZ_JGVO01000326.1"/>
</dbReference>
<comment type="similarity">
    <text evidence="9">Belongs to the methyl-accepting chemotaxis (MCP) protein family.</text>
</comment>
<comment type="caution">
    <text evidence="17">The sequence shown here is derived from an EMBL/GenBank/DDBJ whole genome shotgun (WGS) entry which is preliminary data.</text>
</comment>
<feature type="transmembrane region" description="Helical" evidence="12">
    <location>
        <begin position="272"/>
        <end position="290"/>
    </location>
</feature>
<proteinExistence type="inferred from homology"/>
<feature type="domain" description="HAMP" evidence="16">
    <location>
        <begin position="291"/>
        <end position="345"/>
    </location>
</feature>
<evidence type="ECO:0000256" key="7">
    <source>
        <dbReference type="ARBA" id="ARBA00023136"/>
    </source>
</evidence>
<evidence type="ECO:0000313" key="17">
    <source>
        <dbReference type="EMBL" id="PSW18179.1"/>
    </source>
</evidence>
<accession>A0A2T3NPI4</accession>
<keyword evidence="8 10" id="KW-0807">Transducer</keyword>
<keyword evidence="11" id="KW-0175">Coiled coil</keyword>
<sequence length="622" mass="66624">MKFSHKVVATSSAILLAALSLLSINQYYNTKQSIESHITQSTKAIISGVSNTVNAELSSSMSLAGYVASLVSDDLNMDSIHNVIDKPVVKQSFVLTGLGFEQDGSYTSNDPNWDPGANWEPRARPWYIDSKQARDTIITAPYSDAVTKELLVSIASPLMVNNRFEGAIFFDMSLASLAELVNKVNLFDAGYLFIVSENGTVIAHPEKSYDGKPMSEFLGDSPISTQTANIELNGNPTQLSFSKIDGLDWYIGAVLDENRAFATVSELRTESIIYSVIALVAGIAALLLVIKMLMKPLAQLNNTLEDVATGQGDLTQRLSTNADEEFASLAKGFNGFTEKLQQLIIESKSLSKGILAGSEQTAIGAHQSAVAVSSQLKELDQLATAMHEMAATSGEVANNAQNAASAAQQADEATKDGTLLVSHTATAITELSGQIEQAVDVVRQLEQSTTNIESILKVINEIADQTNLLALNAAIEAARAGDSGRGFAVVADEVRTLAQRTQQSTTEIRQMIEQLQEGAQSAVSVMGQSQHTASTTVAKSQEADEALVKISDAIQQINDMNLQIASAAEEQSLVAEEINTNTLNIKELSVEVATAAKEAESALKAQTDNVRQQDQILSKFIV</sequence>
<evidence type="ECO:0000259" key="16">
    <source>
        <dbReference type="PROSITE" id="PS50885"/>
    </source>
</evidence>
<keyword evidence="13" id="KW-0732">Signal</keyword>
<dbReference type="PANTHER" id="PTHR32089:SF117">
    <property type="entry name" value="METHYL ACCEPTING SENSORY TRANSDUCER WITH CACHE_1 SMALL MOLECULE BINDING DOMAIN"/>
    <property type="match status" value="1"/>
</dbReference>
<evidence type="ECO:0000256" key="2">
    <source>
        <dbReference type="ARBA" id="ARBA00022475"/>
    </source>
</evidence>
<evidence type="ECO:0000256" key="10">
    <source>
        <dbReference type="PROSITE-ProRule" id="PRU00284"/>
    </source>
</evidence>
<dbReference type="Gene3D" id="1.10.287.950">
    <property type="entry name" value="Methyl-accepting chemotaxis protein"/>
    <property type="match status" value="1"/>
</dbReference>
<dbReference type="InterPro" id="IPR029151">
    <property type="entry name" value="Sensor-like_sf"/>
</dbReference>
<feature type="domain" description="Methyl-accepting transducer" evidence="14">
    <location>
        <begin position="350"/>
        <end position="586"/>
    </location>
</feature>
<dbReference type="InterPro" id="IPR033479">
    <property type="entry name" value="dCache_1"/>
</dbReference>
<feature type="coiled-coil region" evidence="11">
    <location>
        <begin position="550"/>
        <end position="605"/>
    </location>
</feature>
<dbReference type="Proteomes" id="UP000241771">
    <property type="component" value="Unassembled WGS sequence"/>
</dbReference>
<keyword evidence="2" id="KW-1003">Cell membrane</keyword>
<keyword evidence="4" id="KW-0997">Cell inner membrane</keyword>
<dbReference type="GO" id="GO:0004888">
    <property type="term" value="F:transmembrane signaling receptor activity"/>
    <property type="evidence" value="ECO:0007669"/>
    <property type="project" value="InterPro"/>
</dbReference>
<dbReference type="FunFam" id="1.10.287.950:FF:000001">
    <property type="entry name" value="Methyl-accepting chemotaxis sensory transducer"/>
    <property type="match status" value="1"/>
</dbReference>
<dbReference type="CDD" id="cd12913">
    <property type="entry name" value="PDC1_MCP_like"/>
    <property type="match status" value="1"/>
</dbReference>
<dbReference type="GO" id="GO:0005886">
    <property type="term" value="C:plasma membrane"/>
    <property type="evidence" value="ECO:0007669"/>
    <property type="project" value="UniProtKB-SubCell"/>
</dbReference>
<dbReference type="InterPro" id="IPR004090">
    <property type="entry name" value="Chemotax_Me-accpt_rcpt"/>
</dbReference>
<evidence type="ECO:0000256" key="11">
    <source>
        <dbReference type="SAM" id="Coils"/>
    </source>
</evidence>
<feature type="domain" description="T-SNARE coiled-coil homology" evidence="15">
    <location>
        <begin position="537"/>
        <end position="585"/>
    </location>
</feature>
<evidence type="ECO:0000256" key="6">
    <source>
        <dbReference type="ARBA" id="ARBA00022989"/>
    </source>
</evidence>
<dbReference type="PRINTS" id="PR00260">
    <property type="entry name" value="CHEMTRNSDUCR"/>
</dbReference>
<dbReference type="PROSITE" id="PS50885">
    <property type="entry name" value="HAMP"/>
    <property type="match status" value="1"/>
</dbReference>
<dbReference type="SUPFAM" id="SSF103190">
    <property type="entry name" value="Sensory domain-like"/>
    <property type="match status" value="1"/>
</dbReference>
<dbReference type="GO" id="GO:0007165">
    <property type="term" value="P:signal transduction"/>
    <property type="evidence" value="ECO:0007669"/>
    <property type="project" value="UniProtKB-KW"/>
</dbReference>
<feature type="signal peptide" evidence="13">
    <location>
        <begin position="1"/>
        <end position="28"/>
    </location>
</feature>
<dbReference type="GO" id="GO:0006935">
    <property type="term" value="P:chemotaxis"/>
    <property type="evidence" value="ECO:0007669"/>
    <property type="project" value="UniProtKB-KW"/>
</dbReference>
<dbReference type="Pfam" id="PF00672">
    <property type="entry name" value="HAMP"/>
    <property type="match status" value="1"/>
</dbReference>
<dbReference type="Pfam" id="PF02743">
    <property type="entry name" value="dCache_1"/>
    <property type="match status" value="1"/>
</dbReference>
<dbReference type="SMART" id="SM00304">
    <property type="entry name" value="HAMP"/>
    <property type="match status" value="2"/>
</dbReference>
<dbReference type="CDD" id="cd11386">
    <property type="entry name" value="MCP_signal"/>
    <property type="match status" value="1"/>
</dbReference>
<evidence type="ECO:0000256" key="4">
    <source>
        <dbReference type="ARBA" id="ARBA00022519"/>
    </source>
</evidence>
<feature type="chain" id="PRO_5015431384" evidence="13">
    <location>
        <begin position="29"/>
        <end position="622"/>
    </location>
</feature>
<dbReference type="Pfam" id="PF00015">
    <property type="entry name" value="MCPsignal"/>
    <property type="match status" value="1"/>
</dbReference>
<keyword evidence="18" id="KW-1185">Reference proteome</keyword>
<evidence type="ECO:0000259" key="15">
    <source>
        <dbReference type="PROSITE" id="PS50192"/>
    </source>
</evidence>
<dbReference type="OrthoDB" id="2489132at2"/>
<dbReference type="EMBL" id="PYMA01000012">
    <property type="protein sequence ID" value="PSW18179.1"/>
    <property type="molecule type" value="Genomic_DNA"/>
</dbReference>
<dbReference type="InterPro" id="IPR003660">
    <property type="entry name" value="HAMP_dom"/>
</dbReference>
<gene>
    <name evidence="17" type="ORF">C9I98_17520</name>
</gene>
<protein>
    <submittedName>
        <fullName evidence="17">Methyl-accepting chemotaxis protein</fullName>
    </submittedName>
</protein>
<evidence type="ECO:0000256" key="5">
    <source>
        <dbReference type="ARBA" id="ARBA00022692"/>
    </source>
</evidence>
<evidence type="ECO:0000256" key="12">
    <source>
        <dbReference type="SAM" id="Phobius"/>
    </source>
</evidence>
<dbReference type="CDD" id="cd12912">
    <property type="entry name" value="PDC2_MCP_like"/>
    <property type="match status" value="1"/>
</dbReference>
<evidence type="ECO:0000256" key="3">
    <source>
        <dbReference type="ARBA" id="ARBA00022500"/>
    </source>
</evidence>
<comment type="subcellular location">
    <subcellularLocation>
        <location evidence="1">Cell inner membrane</location>
        <topology evidence="1">Multi-pass membrane protein</topology>
    </subcellularLocation>
</comment>
<dbReference type="AlphaFoldDB" id="A0A2T3NPI4"/>
<keyword evidence="5 12" id="KW-0812">Transmembrane</keyword>
<evidence type="ECO:0000256" key="8">
    <source>
        <dbReference type="ARBA" id="ARBA00023224"/>
    </source>
</evidence>
<dbReference type="InterPro" id="IPR000727">
    <property type="entry name" value="T_SNARE_dom"/>
</dbReference>
<dbReference type="CDD" id="cd06225">
    <property type="entry name" value="HAMP"/>
    <property type="match status" value="1"/>
</dbReference>
<dbReference type="PROSITE" id="PS50111">
    <property type="entry name" value="CHEMOTAXIS_TRANSDUC_2"/>
    <property type="match status" value="1"/>
</dbReference>
<reference evidence="17 18" key="1">
    <citation type="submission" date="2018-01" db="EMBL/GenBank/DDBJ databases">
        <title>Whole genome sequencing of Histamine producing bacteria.</title>
        <authorList>
            <person name="Butler K."/>
        </authorList>
    </citation>
    <scope>NUCLEOTIDE SEQUENCE [LARGE SCALE GENOMIC DNA]</scope>
    <source>
        <strain evidence="17 18">DSM 100436</strain>
    </source>
</reference>
<evidence type="ECO:0000313" key="18">
    <source>
        <dbReference type="Proteomes" id="UP000241771"/>
    </source>
</evidence>
<name>A0A2T3NPI4_9GAMM</name>
<keyword evidence="7 12" id="KW-0472">Membrane</keyword>
<dbReference type="PANTHER" id="PTHR32089">
    <property type="entry name" value="METHYL-ACCEPTING CHEMOTAXIS PROTEIN MCPB"/>
    <property type="match status" value="1"/>
</dbReference>
<dbReference type="SMART" id="SM00283">
    <property type="entry name" value="MA"/>
    <property type="match status" value="1"/>
</dbReference>
<organism evidence="17 18">
    <name type="scientific">Photobacterium sanctipauli</name>
    <dbReference type="NCBI Taxonomy" id="1342794"/>
    <lineage>
        <taxon>Bacteria</taxon>
        <taxon>Pseudomonadati</taxon>
        <taxon>Pseudomonadota</taxon>
        <taxon>Gammaproteobacteria</taxon>
        <taxon>Vibrionales</taxon>
        <taxon>Vibrionaceae</taxon>
        <taxon>Photobacterium</taxon>
    </lineage>
</organism>